<keyword evidence="2" id="KW-1185">Reference proteome</keyword>
<dbReference type="Proteomes" id="UP000222542">
    <property type="component" value="Unassembled WGS sequence"/>
</dbReference>
<dbReference type="AlphaFoldDB" id="A0A2G2Z2B1"/>
<evidence type="ECO:0000313" key="1">
    <source>
        <dbReference type="EMBL" id="PHT76136.1"/>
    </source>
</evidence>
<evidence type="ECO:0000313" key="2">
    <source>
        <dbReference type="Proteomes" id="UP000222542"/>
    </source>
</evidence>
<gene>
    <name evidence="1" type="ORF">T459_19658</name>
</gene>
<reference evidence="1 2" key="1">
    <citation type="journal article" date="2014" name="Nat. Genet.">
        <title>Genome sequence of the hot pepper provides insights into the evolution of pungency in Capsicum species.</title>
        <authorList>
            <person name="Kim S."/>
            <person name="Park M."/>
            <person name="Yeom S.I."/>
            <person name="Kim Y.M."/>
            <person name="Lee J.M."/>
            <person name="Lee H.A."/>
            <person name="Seo E."/>
            <person name="Choi J."/>
            <person name="Cheong K."/>
            <person name="Kim K.T."/>
            <person name="Jung K."/>
            <person name="Lee G.W."/>
            <person name="Oh S.K."/>
            <person name="Bae C."/>
            <person name="Kim S.B."/>
            <person name="Lee H.Y."/>
            <person name="Kim S.Y."/>
            <person name="Kim M.S."/>
            <person name="Kang B.C."/>
            <person name="Jo Y.D."/>
            <person name="Yang H.B."/>
            <person name="Jeong H.J."/>
            <person name="Kang W.H."/>
            <person name="Kwon J.K."/>
            <person name="Shin C."/>
            <person name="Lim J.Y."/>
            <person name="Park J.H."/>
            <person name="Huh J.H."/>
            <person name="Kim J.S."/>
            <person name="Kim B.D."/>
            <person name="Cohen O."/>
            <person name="Paran I."/>
            <person name="Suh M.C."/>
            <person name="Lee S.B."/>
            <person name="Kim Y.K."/>
            <person name="Shin Y."/>
            <person name="Noh S.J."/>
            <person name="Park J."/>
            <person name="Seo Y.S."/>
            <person name="Kwon S.Y."/>
            <person name="Kim H.A."/>
            <person name="Park J.M."/>
            <person name="Kim H.J."/>
            <person name="Choi S.B."/>
            <person name="Bosland P.W."/>
            <person name="Reeves G."/>
            <person name="Jo S.H."/>
            <person name="Lee B.W."/>
            <person name="Cho H.T."/>
            <person name="Choi H.S."/>
            <person name="Lee M.S."/>
            <person name="Yu Y."/>
            <person name="Do Choi Y."/>
            <person name="Park B.S."/>
            <person name="van Deynze A."/>
            <person name="Ashrafi H."/>
            <person name="Hill T."/>
            <person name="Kim W.T."/>
            <person name="Pai H.S."/>
            <person name="Ahn H.K."/>
            <person name="Yeam I."/>
            <person name="Giovannoni J.J."/>
            <person name="Rose J.K."/>
            <person name="Sorensen I."/>
            <person name="Lee S.J."/>
            <person name="Kim R.W."/>
            <person name="Choi I.Y."/>
            <person name="Choi B.S."/>
            <person name="Lim J.S."/>
            <person name="Lee Y.H."/>
            <person name="Choi D."/>
        </authorList>
    </citation>
    <scope>NUCLEOTIDE SEQUENCE [LARGE SCALE GENOMIC DNA]</scope>
    <source>
        <strain evidence="2">cv. CM334</strain>
    </source>
</reference>
<organism evidence="1 2">
    <name type="scientific">Capsicum annuum</name>
    <name type="common">Capsicum pepper</name>
    <dbReference type="NCBI Taxonomy" id="4072"/>
    <lineage>
        <taxon>Eukaryota</taxon>
        <taxon>Viridiplantae</taxon>
        <taxon>Streptophyta</taxon>
        <taxon>Embryophyta</taxon>
        <taxon>Tracheophyta</taxon>
        <taxon>Spermatophyta</taxon>
        <taxon>Magnoliopsida</taxon>
        <taxon>eudicotyledons</taxon>
        <taxon>Gunneridae</taxon>
        <taxon>Pentapetalae</taxon>
        <taxon>asterids</taxon>
        <taxon>lamiids</taxon>
        <taxon>Solanales</taxon>
        <taxon>Solanaceae</taxon>
        <taxon>Solanoideae</taxon>
        <taxon>Capsiceae</taxon>
        <taxon>Capsicum</taxon>
    </lineage>
</organism>
<accession>A0A2G2Z2B1</accession>
<dbReference type="OMA" id="AHFQISA"/>
<sequence>MQRKDPKITNNEIIHMLTFHAHFQISALLFPSSSNYRMIHKKGDMIRTYSQPSPDLLGWVARLAPFIASVPKIDALCYLAPKLISPTPLLVVPLPIARNPWSDCP</sequence>
<protein>
    <submittedName>
        <fullName evidence="1">Uncharacterized protein</fullName>
    </submittedName>
</protein>
<name>A0A2G2Z2B1_CAPAN</name>
<comment type="caution">
    <text evidence="1">The sequence shown here is derived from an EMBL/GenBank/DDBJ whole genome shotgun (WGS) entry which is preliminary data.</text>
</comment>
<reference evidence="1 2" key="2">
    <citation type="journal article" date="2017" name="Genome Biol.">
        <title>New reference genome sequences of hot pepper reveal the massive evolution of plant disease-resistance genes by retroduplication.</title>
        <authorList>
            <person name="Kim S."/>
            <person name="Park J."/>
            <person name="Yeom S.I."/>
            <person name="Kim Y.M."/>
            <person name="Seo E."/>
            <person name="Kim K.T."/>
            <person name="Kim M.S."/>
            <person name="Lee J.M."/>
            <person name="Cheong K."/>
            <person name="Shin H.S."/>
            <person name="Kim S.B."/>
            <person name="Han K."/>
            <person name="Lee J."/>
            <person name="Park M."/>
            <person name="Lee H.A."/>
            <person name="Lee H.Y."/>
            <person name="Lee Y."/>
            <person name="Oh S."/>
            <person name="Lee J.H."/>
            <person name="Choi E."/>
            <person name="Choi E."/>
            <person name="Lee S.E."/>
            <person name="Jeon J."/>
            <person name="Kim H."/>
            <person name="Choi G."/>
            <person name="Song H."/>
            <person name="Lee J."/>
            <person name="Lee S.C."/>
            <person name="Kwon J.K."/>
            <person name="Lee H.Y."/>
            <person name="Koo N."/>
            <person name="Hong Y."/>
            <person name="Kim R.W."/>
            <person name="Kang W.H."/>
            <person name="Huh J.H."/>
            <person name="Kang B.C."/>
            <person name="Yang T.J."/>
            <person name="Lee Y.H."/>
            <person name="Bennetzen J.L."/>
            <person name="Choi D."/>
        </authorList>
    </citation>
    <scope>NUCLEOTIDE SEQUENCE [LARGE SCALE GENOMIC DNA]</scope>
    <source>
        <strain evidence="2">cv. CM334</strain>
    </source>
</reference>
<dbReference type="Gramene" id="PHT76136">
    <property type="protein sequence ID" value="PHT76136"/>
    <property type="gene ID" value="T459_19658"/>
</dbReference>
<dbReference type="EMBL" id="AYRZ02000007">
    <property type="protein sequence ID" value="PHT76136.1"/>
    <property type="molecule type" value="Genomic_DNA"/>
</dbReference>
<proteinExistence type="predicted"/>